<accession>A0A975DGP8</accession>
<organism evidence="1 2">
    <name type="scientific">Pseudoalteromonas xiamenensis</name>
    <dbReference type="NCBI Taxonomy" id="882626"/>
    <lineage>
        <taxon>Bacteria</taxon>
        <taxon>Pseudomonadati</taxon>
        <taxon>Pseudomonadota</taxon>
        <taxon>Gammaproteobacteria</taxon>
        <taxon>Alteromonadales</taxon>
        <taxon>Pseudoalteromonadaceae</taxon>
        <taxon>Pseudoalteromonas</taxon>
    </lineage>
</organism>
<dbReference type="Proteomes" id="UP000664904">
    <property type="component" value="Chromosome"/>
</dbReference>
<evidence type="ECO:0000313" key="1">
    <source>
        <dbReference type="EMBL" id="QTH71463.1"/>
    </source>
</evidence>
<dbReference type="EMBL" id="CP072133">
    <property type="protein sequence ID" value="QTH71463.1"/>
    <property type="molecule type" value="Genomic_DNA"/>
</dbReference>
<proteinExistence type="predicted"/>
<reference evidence="1" key="1">
    <citation type="submission" date="2021-03" db="EMBL/GenBank/DDBJ databases">
        <title>Complete Genome of Pseudoalteromonas xiamenensis STKMTI.2, a new potential marine bacterium producing anti-Vibrio compounds.</title>
        <authorList>
            <person name="Handayani D.P."/>
            <person name="Isnansetyo A."/>
            <person name="Istiqomah I."/>
            <person name="Jumina J."/>
        </authorList>
    </citation>
    <scope>NUCLEOTIDE SEQUENCE</scope>
    <source>
        <strain evidence="1">STKMTI.2</strain>
    </source>
</reference>
<dbReference type="AlphaFoldDB" id="A0A975DGP8"/>
<gene>
    <name evidence="1" type="ORF">J5O05_00215</name>
</gene>
<keyword evidence="2" id="KW-1185">Reference proteome</keyword>
<sequence>MNGTVISGDIINSQKLSKDKLTEIINQLNEWFEFLAQSAQYQYYFFRGDGFQLYTPTSTSVFEVAIALRLIVRACGSDVRLSIAESP</sequence>
<dbReference type="RefSeq" id="WP_208843090.1">
    <property type="nucleotide sequence ID" value="NZ_CP072133.1"/>
</dbReference>
<protein>
    <submittedName>
        <fullName evidence="1">Uncharacterized protein</fullName>
    </submittedName>
</protein>
<name>A0A975DGP8_9GAMM</name>
<dbReference type="KEGG" id="pxi:J5O05_00215"/>
<evidence type="ECO:0000313" key="2">
    <source>
        <dbReference type="Proteomes" id="UP000664904"/>
    </source>
</evidence>